<proteinExistence type="inferred from homology"/>
<dbReference type="GO" id="GO:0006417">
    <property type="term" value="P:regulation of translation"/>
    <property type="evidence" value="ECO:0007669"/>
    <property type="project" value="UniProtKB-KW"/>
</dbReference>
<dbReference type="PANTHER" id="PTHR39190">
    <property type="entry name" value="FLAGELLAR ASSEMBLY FACTOR FLIW"/>
    <property type="match status" value="1"/>
</dbReference>
<sequence>MIIQTKFHGKQEIAAEDIIHFESGIPGFLHEKEFCILPMTDTPFYVMQSIQTTEVAFIIMEPFQIFPDYEFDLPDELLAGLNFRSDQDLAVFVILTVQEPFNKTTANLQAPIILNQANKKAKQYIINQSLYTTKHLIIQPSVEQGVK</sequence>
<dbReference type="GO" id="GO:0044780">
    <property type="term" value="P:bacterial-type flagellum assembly"/>
    <property type="evidence" value="ECO:0007669"/>
    <property type="project" value="UniProtKB-UniRule"/>
</dbReference>
<keyword evidence="6" id="KW-1185">Reference proteome</keyword>
<accession>A0A7X0LYB5</accession>
<keyword evidence="2 4" id="KW-1005">Bacterial flagellum biogenesis</keyword>
<dbReference type="Pfam" id="PF02623">
    <property type="entry name" value="FliW"/>
    <property type="match status" value="1"/>
</dbReference>
<dbReference type="Gene3D" id="2.30.290.10">
    <property type="entry name" value="BH3618-like"/>
    <property type="match status" value="1"/>
</dbReference>
<evidence type="ECO:0000256" key="4">
    <source>
        <dbReference type="HAMAP-Rule" id="MF_01185"/>
    </source>
</evidence>
<keyword evidence="5" id="KW-0969">Cilium</keyword>
<comment type="similarity">
    <text evidence="4">Belongs to the FliW family.</text>
</comment>
<evidence type="ECO:0000256" key="1">
    <source>
        <dbReference type="ARBA" id="ARBA00022490"/>
    </source>
</evidence>
<gene>
    <name evidence="4" type="primary">fliW</name>
    <name evidence="5" type="ORF">HNR53_003964</name>
</gene>
<dbReference type="GO" id="GO:0005737">
    <property type="term" value="C:cytoplasm"/>
    <property type="evidence" value="ECO:0007669"/>
    <property type="project" value="UniProtKB-SubCell"/>
</dbReference>
<evidence type="ECO:0000313" key="5">
    <source>
        <dbReference type="EMBL" id="MBB6447284.1"/>
    </source>
</evidence>
<comment type="subunit">
    <text evidence="4">Interacts with translational regulator CsrA and flagellin(s).</text>
</comment>
<dbReference type="EMBL" id="JACHGK010000019">
    <property type="protein sequence ID" value="MBB6447284.1"/>
    <property type="molecule type" value="Genomic_DNA"/>
</dbReference>
<dbReference type="InterPro" id="IPR024046">
    <property type="entry name" value="Flagellar_assmbl_FliW_dom_sf"/>
</dbReference>
<protein>
    <recommendedName>
        <fullName evidence="4">Flagellar assembly factor FliW</fullName>
    </recommendedName>
</protein>
<keyword evidence="5" id="KW-0966">Cell projection</keyword>
<keyword evidence="4" id="KW-0143">Chaperone</keyword>
<evidence type="ECO:0000256" key="3">
    <source>
        <dbReference type="ARBA" id="ARBA00022845"/>
    </source>
</evidence>
<reference evidence="5 6" key="1">
    <citation type="submission" date="2020-08" db="EMBL/GenBank/DDBJ databases">
        <title>Genomic Encyclopedia of Type Strains, Phase IV (KMG-IV): sequencing the most valuable type-strain genomes for metagenomic binning, comparative biology and taxonomic classification.</title>
        <authorList>
            <person name="Goeker M."/>
        </authorList>
    </citation>
    <scope>NUCLEOTIDE SEQUENCE [LARGE SCALE GENOMIC DNA]</scope>
    <source>
        <strain evidence="5 6">DSM 5391</strain>
    </source>
</reference>
<comment type="subcellular location">
    <subcellularLocation>
        <location evidence="4">Cytoplasm</location>
    </subcellularLocation>
</comment>
<keyword evidence="3 4" id="KW-0810">Translation regulation</keyword>
<keyword evidence="5" id="KW-0282">Flagellum</keyword>
<dbReference type="NCBIfam" id="NF009793">
    <property type="entry name" value="PRK13285.1-1"/>
    <property type="match status" value="1"/>
</dbReference>
<dbReference type="RefSeq" id="WP_184529093.1">
    <property type="nucleotide sequence ID" value="NZ_JACHGK010000019.1"/>
</dbReference>
<name>A0A7X0LYB5_9BACI</name>
<dbReference type="SUPFAM" id="SSF141457">
    <property type="entry name" value="BH3618-like"/>
    <property type="match status" value="1"/>
</dbReference>
<comment type="function">
    <text evidence="4">Acts as an anti-CsrA protein, binds CsrA and prevents it from repressing translation of its target genes, one of which is flagellin. Binds to flagellin and participates in the assembly of the flagellum.</text>
</comment>
<dbReference type="PANTHER" id="PTHR39190:SF1">
    <property type="entry name" value="FLAGELLAR ASSEMBLY FACTOR FLIW"/>
    <property type="match status" value="1"/>
</dbReference>
<dbReference type="InterPro" id="IPR003775">
    <property type="entry name" value="Flagellar_assembly_factor_FliW"/>
</dbReference>
<evidence type="ECO:0000313" key="6">
    <source>
        <dbReference type="Proteomes" id="UP000531594"/>
    </source>
</evidence>
<dbReference type="AlphaFoldDB" id="A0A7X0LYB5"/>
<keyword evidence="1 4" id="KW-0963">Cytoplasm</keyword>
<dbReference type="HAMAP" id="MF_01185">
    <property type="entry name" value="FliW"/>
    <property type="match status" value="1"/>
</dbReference>
<dbReference type="Proteomes" id="UP000531594">
    <property type="component" value="Unassembled WGS sequence"/>
</dbReference>
<organism evidence="5 6">
    <name type="scientific">Bacillus benzoevorans</name>
    <dbReference type="NCBI Taxonomy" id="1456"/>
    <lineage>
        <taxon>Bacteria</taxon>
        <taxon>Bacillati</taxon>
        <taxon>Bacillota</taxon>
        <taxon>Bacilli</taxon>
        <taxon>Bacillales</taxon>
        <taxon>Bacillaceae</taxon>
        <taxon>Bacillus</taxon>
    </lineage>
</organism>
<evidence type="ECO:0000256" key="2">
    <source>
        <dbReference type="ARBA" id="ARBA00022795"/>
    </source>
</evidence>
<comment type="caution">
    <text evidence="5">The sequence shown here is derived from an EMBL/GenBank/DDBJ whole genome shotgun (WGS) entry which is preliminary data.</text>
</comment>